<evidence type="ECO:0000256" key="12">
    <source>
        <dbReference type="SAM" id="MobiDB-lite"/>
    </source>
</evidence>
<evidence type="ECO:0000313" key="15">
    <source>
        <dbReference type="Proteomes" id="UP001305647"/>
    </source>
</evidence>
<feature type="domain" description="Fringe-like glycosyltransferase" evidence="13">
    <location>
        <begin position="182"/>
        <end position="285"/>
    </location>
</feature>
<dbReference type="GO" id="GO:0016263">
    <property type="term" value="F:glycoprotein-N-acetylgalactosamine 3-beta-galactosyltransferase activity"/>
    <property type="evidence" value="ECO:0007669"/>
    <property type="project" value="UniProtKB-EC"/>
</dbReference>
<dbReference type="EC" id="2.4.1.122" evidence="4"/>
<dbReference type="EMBL" id="MU863636">
    <property type="protein sequence ID" value="KAK4101309.1"/>
    <property type="molecule type" value="Genomic_DNA"/>
</dbReference>
<dbReference type="PANTHER" id="PTHR23033:SF40">
    <property type="entry name" value="APPLE DOMAIN-CONTAINING PROTEIN"/>
    <property type="match status" value="1"/>
</dbReference>
<reference evidence="14" key="2">
    <citation type="submission" date="2023-05" db="EMBL/GenBank/DDBJ databases">
        <authorList>
            <consortium name="Lawrence Berkeley National Laboratory"/>
            <person name="Steindorff A."/>
            <person name="Hensen N."/>
            <person name="Bonometti L."/>
            <person name="Westerberg I."/>
            <person name="Brannstrom I.O."/>
            <person name="Guillou S."/>
            <person name="Cros-Aarteil S."/>
            <person name="Calhoun S."/>
            <person name="Haridas S."/>
            <person name="Kuo A."/>
            <person name="Mondo S."/>
            <person name="Pangilinan J."/>
            <person name="Riley R."/>
            <person name="Labutti K."/>
            <person name="Andreopoulos B."/>
            <person name="Lipzen A."/>
            <person name="Chen C."/>
            <person name="Yanf M."/>
            <person name="Daum C."/>
            <person name="Ng V."/>
            <person name="Clum A."/>
            <person name="Ohm R."/>
            <person name="Martin F."/>
            <person name="Silar P."/>
            <person name="Natvig D."/>
            <person name="Lalanne C."/>
            <person name="Gautier V."/>
            <person name="Ament-Velasquez S.L."/>
            <person name="Kruys A."/>
            <person name="Hutchinson M.I."/>
            <person name="Powell A.J."/>
            <person name="Barry K."/>
            <person name="Miller A.N."/>
            <person name="Grigoriev I.V."/>
            <person name="Debuchy R."/>
            <person name="Gladieux P."/>
            <person name="Thoren M.H."/>
            <person name="Johannesson H."/>
        </authorList>
    </citation>
    <scope>NUCLEOTIDE SEQUENCE</scope>
    <source>
        <strain evidence="14">CBS 757.83</strain>
    </source>
</reference>
<evidence type="ECO:0000256" key="7">
    <source>
        <dbReference type="ARBA" id="ARBA00022692"/>
    </source>
</evidence>
<sequence length="506" mass="56599">MLTRKSSVPLAVTAITILVIFYTARIGAWHGLDEAYYPHDPQRSHHAPQGAFEEAPLGSPPPPTSRVSAHDPACEGFPDTSNVLLVMKTGASEAFARVPTHLMTTLRCLPDFLIFSDMEQNMAGHQIYDSLSTVLPEAQDGNADFDLYRRQKWCVVNQDSCNKLGNPADEGWALDKYKNIHIAEKAHAMRPGYDWYLFIDADTYVLWPNLVQWLGTLDPTKPLYLGSATVINNFNFAHGGSGYIVSKAAMDEFVGKHTGVGNEYDVRAKNECCGDYLFALALKAKTEVTVQQMWPTINGEKPSTLPFGPSHWCHPIVTMHHMNAEELNTFWNFERRLLLLESSASASHQQSTTTRNPPPPSRPPLRMKDIYATHIAPYLNASRDDWDNLADNRFYLDPARNETFAEWKRNRNKPAASLNEHERVAHASFEHCRAACQSLGGEECFRFRYEDGACSIGDSFALGAPVRRAEGDAVGVKSGWMVERIQAWIQRQGASCKGAKWPQVKG</sequence>
<evidence type="ECO:0000256" key="3">
    <source>
        <dbReference type="ARBA" id="ARBA00006462"/>
    </source>
</evidence>
<keyword evidence="15" id="KW-1185">Reference proteome</keyword>
<protein>
    <recommendedName>
        <fullName evidence="4">N-acetylgalactosaminide beta-1,3-galactosyltransferase</fullName>
        <ecNumber evidence="4">2.4.1.122</ecNumber>
    </recommendedName>
</protein>
<evidence type="ECO:0000313" key="14">
    <source>
        <dbReference type="EMBL" id="KAK4101309.1"/>
    </source>
</evidence>
<keyword evidence="7" id="KW-0812">Transmembrane</keyword>
<keyword evidence="5" id="KW-0328">Glycosyltransferase</keyword>
<dbReference type="PANTHER" id="PTHR23033">
    <property type="entry name" value="BETA1,3-GALACTOSYLTRANSFERASE"/>
    <property type="match status" value="1"/>
</dbReference>
<keyword evidence="10" id="KW-1133">Transmembrane helix</keyword>
<evidence type="ECO:0000256" key="10">
    <source>
        <dbReference type="ARBA" id="ARBA00022989"/>
    </source>
</evidence>
<reference evidence="14" key="1">
    <citation type="journal article" date="2023" name="Mol. Phylogenet. Evol.">
        <title>Genome-scale phylogeny and comparative genomics of the fungal order Sordariales.</title>
        <authorList>
            <person name="Hensen N."/>
            <person name="Bonometti L."/>
            <person name="Westerberg I."/>
            <person name="Brannstrom I.O."/>
            <person name="Guillou S."/>
            <person name="Cros-Aarteil S."/>
            <person name="Calhoun S."/>
            <person name="Haridas S."/>
            <person name="Kuo A."/>
            <person name="Mondo S."/>
            <person name="Pangilinan J."/>
            <person name="Riley R."/>
            <person name="LaButti K."/>
            <person name="Andreopoulos B."/>
            <person name="Lipzen A."/>
            <person name="Chen C."/>
            <person name="Yan M."/>
            <person name="Daum C."/>
            <person name="Ng V."/>
            <person name="Clum A."/>
            <person name="Steindorff A."/>
            <person name="Ohm R.A."/>
            <person name="Martin F."/>
            <person name="Silar P."/>
            <person name="Natvig D.O."/>
            <person name="Lalanne C."/>
            <person name="Gautier V."/>
            <person name="Ament-Velasquez S.L."/>
            <person name="Kruys A."/>
            <person name="Hutchinson M.I."/>
            <person name="Powell A.J."/>
            <person name="Barry K."/>
            <person name="Miller A.N."/>
            <person name="Grigoriev I.V."/>
            <person name="Debuchy R."/>
            <person name="Gladieux P."/>
            <person name="Hiltunen Thoren M."/>
            <person name="Johannesson H."/>
        </authorList>
    </citation>
    <scope>NUCLEOTIDE SEQUENCE</scope>
    <source>
        <strain evidence="14">CBS 757.83</strain>
    </source>
</reference>
<evidence type="ECO:0000256" key="5">
    <source>
        <dbReference type="ARBA" id="ARBA00022676"/>
    </source>
</evidence>
<evidence type="ECO:0000256" key="2">
    <source>
        <dbReference type="ARBA" id="ARBA00004922"/>
    </source>
</evidence>
<keyword evidence="11" id="KW-0472">Membrane</keyword>
<comment type="similarity">
    <text evidence="3">Belongs to the glycosyltransferase 31 family. Beta3-Gal-T subfamily.</text>
</comment>
<dbReference type="FunFam" id="3.90.550.50:FF:000039">
    <property type="entry name" value="WGS project CABT00000000 data, contig 2.9"/>
    <property type="match status" value="1"/>
</dbReference>
<feature type="compositionally biased region" description="Low complexity" evidence="12">
    <location>
        <begin position="344"/>
        <end position="355"/>
    </location>
</feature>
<dbReference type="GO" id="GO:0016020">
    <property type="term" value="C:membrane"/>
    <property type="evidence" value="ECO:0007669"/>
    <property type="project" value="UniProtKB-SubCell"/>
</dbReference>
<evidence type="ECO:0000256" key="8">
    <source>
        <dbReference type="ARBA" id="ARBA00022741"/>
    </source>
</evidence>
<dbReference type="Pfam" id="PF02434">
    <property type="entry name" value="Fringe"/>
    <property type="match status" value="1"/>
</dbReference>
<evidence type="ECO:0000256" key="9">
    <source>
        <dbReference type="ARBA" id="ARBA00022968"/>
    </source>
</evidence>
<accession>A0AAN6T256</accession>
<evidence type="ECO:0000259" key="13">
    <source>
        <dbReference type="Pfam" id="PF02434"/>
    </source>
</evidence>
<dbReference type="Proteomes" id="UP001305647">
    <property type="component" value="Unassembled WGS sequence"/>
</dbReference>
<comment type="pathway">
    <text evidence="2">Protein modification; protein glycosylation.</text>
</comment>
<dbReference type="GO" id="GO:0000166">
    <property type="term" value="F:nucleotide binding"/>
    <property type="evidence" value="ECO:0007669"/>
    <property type="project" value="UniProtKB-KW"/>
</dbReference>
<feature type="region of interest" description="Disordered" evidence="12">
    <location>
        <begin position="344"/>
        <end position="365"/>
    </location>
</feature>
<evidence type="ECO:0000256" key="11">
    <source>
        <dbReference type="ARBA" id="ARBA00023136"/>
    </source>
</evidence>
<keyword evidence="9" id="KW-0735">Signal-anchor</keyword>
<keyword evidence="8" id="KW-0547">Nucleotide-binding</keyword>
<dbReference type="InterPro" id="IPR026050">
    <property type="entry name" value="C1GALT1/C1GALT1_chp1"/>
</dbReference>
<comment type="subcellular location">
    <subcellularLocation>
        <location evidence="1">Membrane</location>
        <topology evidence="1">Single-pass type II membrane protein</topology>
    </subcellularLocation>
</comment>
<organism evidence="14 15">
    <name type="scientific">Parathielavia hyrcaniae</name>
    <dbReference type="NCBI Taxonomy" id="113614"/>
    <lineage>
        <taxon>Eukaryota</taxon>
        <taxon>Fungi</taxon>
        <taxon>Dikarya</taxon>
        <taxon>Ascomycota</taxon>
        <taxon>Pezizomycotina</taxon>
        <taxon>Sordariomycetes</taxon>
        <taxon>Sordariomycetidae</taxon>
        <taxon>Sordariales</taxon>
        <taxon>Chaetomiaceae</taxon>
        <taxon>Parathielavia</taxon>
    </lineage>
</organism>
<comment type="caution">
    <text evidence="14">The sequence shown here is derived from an EMBL/GenBank/DDBJ whole genome shotgun (WGS) entry which is preliminary data.</text>
</comment>
<dbReference type="Gene3D" id="3.90.550.50">
    <property type="match status" value="1"/>
</dbReference>
<proteinExistence type="inferred from homology"/>
<keyword evidence="6" id="KW-0808">Transferase</keyword>
<evidence type="ECO:0000256" key="4">
    <source>
        <dbReference type="ARBA" id="ARBA00012557"/>
    </source>
</evidence>
<dbReference type="AlphaFoldDB" id="A0AAN6T256"/>
<name>A0AAN6T256_9PEZI</name>
<evidence type="ECO:0000256" key="6">
    <source>
        <dbReference type="ARBA" id="ARBA00022679"/>
    </source>
</evidence>
<evidence type="ECO:0000256" key="1">
    <source>
        <dbReference type="ARBA" id="ARBA00004606"/>
    </source>
</evidence>
<dbReference type="InterPro" id="IPR003378">
    <property type="entry name" value="Fringe-like_glycosylTrfase"/>
</dbReference>
<feature type="region of interest" description="Disordered" evidence="12">
    <location>
        <begin position="40"/>
        <end position="70"/>
    </location>
</feature>
<gene>
    <name evidence="14" type="ORF">N658DRAFT_471766</name>
</gene>